<feature type="region of interest" description="Disordered" evidence="1">
    <location>
        <begin position="63"/>
        <end position="84"/>
    </location>
</feature>
<feature type="compositionally biased region" description="Basic and acidic residues" evidence="1">
    <location>
        <begin position="318"/>
        <end position="329"/>
    </location>
</feature>
<feature type="region of interest" description="Disordered" evidence="1">
    <location>
        <begin position="114"/>
        <end position="267"/>
    </location>
</feature>
<evidence type="ECO:0000313" key="2">
    <source>
        <dbReference type="EMBL" id="MET3868980.1"/>
    </source>
</evidence>
<dbReference type="EMBL" id="JBEPNW010000002">
    <property type="protein sequence ID" value="MET3868980.1"/>
    <property type="molecule type" value="Genomic_DNA"/>
</dbReference>
<feature type="region of interest" description="Disordered" evidence="1">
    <location>
        <begin position="318"/>
        <end position="352"/>
    </location>
</feature>
<proteinExistence type="predicted"/>
<evidence type="ECO:0000256" key="1">
    <source>
        <dbReference type="SAM" id="MobiDB-lite"/>
    </source>
</evidence>
<feature type="compositionally biased region" description="Basic and acidic residues" evidence="1">
    <location>
        <begin position="155"/>
        <end position="177"/>
    </location>
</feature>
<keyword evidence="3" id="KW-1185">Reference proteome</keyword>
<feature type="compositionally biased region" description="Basic and acidic residues" evidence="1">
    <location>
        <begin position="336"/>
        <end position="352"/>
    </location>
</feature>
<feature type="compositionally biased region" description="Basic and acidic residues" evidence="1">
    <location>
        <begin position="66"/>
        <end position="84"/>
    </location>
</feature>
<dbReference type="Proteomes" id="UP001549119">
    <property type="component" value="Unassembled WGS sequence"/>
</dbReference>
<feature type="compositionally biased region" description="Basic and acidic residues" evidence="1">
    <location>
        <begin position="186"/>
        <end position="197"/>
    </location>
</feature>
<accession>A0ABV2NRL6</accession>
<reference evidence="2 3" key="1">
    <citation type="submission" date="2024-06" db="EMBL/GenBank/DDBJ databases">
        <title>Genomics of switchgrass bacterial isolates.</title>
        <authorList>
            <person name="Shade A."/>
        </authorList>
    </citation>
    <scope>NUCLEOTIDE SEQUENCE [LARGE SCALE GENOMIC DNA]</scope>
    <source>
        <strain evidence="2 3">PvP084</strain>
    </source>
</reference>
<protein>
    <submittedName>
        <fullName evidence="2">Uncharacterized protein</fullName>
    </submittedName>
</protein>
<feature type="compositionally biased region" description="Basic and acidic residues" evidence="1">
    <location>
        <begin position="208"/>
        <end position="265"/>
    </location>
</feature>
<gene>
    <name evidence="2" type="ORF">ABIC20_006289</name>
</gene>
<name>A0ABV2NRL6_9HYPH</name>
<organism evidence="2 3">
    <name type="scientific">Methylobacterium radiotolerans</name>
    <dbReference type="NCBI Taxonomy" id="31998"/>
    <lineage>
        <taxon>Bacteria</taxon>
        <taxon>Pseudomonadati</taxon>
        <taxon>Pseudomonadota</taxon>
        <taxon>Alphaproteobacteria</taxon>
        <taxon>Hyphomicrobiales</taxon>
        <taxon>Methylobacteriaceae</taxon>
        <taxon>Methylobacterium</taxon>
    </lineage>
</organism>
<evidence type="ECO:0000313" key="3">
    <source>
        <dbReference type="Proteomes" id="UP001549119"/>
    </source>
</evidence>
<sequence>MNIQLKIFAPVGIEMIMVVIPKNEFTSAPEPIVKKWVQPHEVGEDGDDHQRVDHRGVAEQALAAEGRGDLREHPEGGQDQDVDLRVTPDPDQVEVQHGVAAEVVREEVRADVAVERQHRENGREDREGGHDQDVGAQRRPDEDRQLHHGHAGRPHLHDGGDQVDAREQRPDTGDLQRPDVVVDADAGAHRRPGEGRVGEPGGAGELADEQRDHHQQAAGDRHPETEVVQEREGDVAGADLQRHGEVHEPRDERHRHEEDHDHAVGGEDLVVVVRRQEALLIAEGDRLLGAHQDRVGEAAQQHDAREDAVHDADLLVVDRRDPVTPHRPPEAVVGDDAQHGEADDGHAGERRLQDRLVIGDLLDRKSPDEQLL</sequence>
<feature type="compositionally biased region" description="Basic and acidic residues" evidence="1">
    <location>
        <begin position="114"/>
        <end position="146"/>
    </location>
</feature>
<comment type="caution">
    <text evidence="2">The sequence shown here is derived from an EMBL/GenBank/DDBJ whole genome shotgun (WGS) entry which is preliminary data.</text>
</comment>